<protein>
    <submittedName>
        <fullName evidence="2">Uncharacterized protein</fullName>
    </submittedName>
</protein>
<feature type="region of interest" description="Disordered" evidence="1">
    <location>
        <begin position="175"/>
        <end position="202"/>
    </location>
</feature>
<accession>A0A8S8ZHL4</accession>
<dbReference type="InterPro" id="IPR032710">
    <property type="entry name" value="NTF2-like_dom_sf"/>
</dbReference>
<name>A0A8S8ZHL4_SORMA</name>
<reference evidence="2 3" key="1">
    <citation type="submission" date="2017-07" db="EMBL/GenBank/DDBJ databases">
        <title>Genome sequence of the Sordaria macrospora wild type strain R19027.</title>
        <authorList>
            <person name="Nowrousian M."/>
            <person name="Teichert I."/>
            <person name="Kueck U."/>
        </authorList>
    </citation>
    <scope>NUCLEOTIDE SEQUENCE [LARGE SCALE GENOMIC DNA]</scope>
    <source>
        <strain evidence="2 3">R19027</strain>
        <tissue evidence="2">Mycelium</tissue>
    </source>
</reference>
<dbReference type="VEuPathDB" id="FungiDB:SMAC_00155"/>
<sequence>MASQPHTHKDQDQDQQSPSGYEPTLPKEVDLSRIYACDISQFITRFFQVSDNPDLTEEWLSFFGDKAKLVMGTKVAKGKEEIHTLRKGMWEKVKTRKHTVYKVFPARFHHLQPRTSTGAGAGAVDADAGDDDDVLEFMVYGSVDYTLRDTETGEEEKGERMDWAAHTELIRRSTGTGVVGHGTGQGTGHGTGNGDGNGEASTTKGNTSMFLFNKYRVYLSPSVE</sequence>
<dbReference type="PANTHER" id="PTHR39401">
    <property type="entry name" value="SNOAL-LIKE DOMAIN-CONTAINING PROTEIN"/>
    <property type="match status" value="1"/>
</dbReference>
<evidence type="ECO:0000256" key="1">
    <source>
        <dbReference type="SAM" id="MobiDB-lite"/>
    </source>
</evidence>
<dbReference type="EMBL" id="NMPR01000130">
    <property type="protein sequence ID" value="KAA8629603.1"/>
    <property type="molecule type" value="Genomic_DNA"/>
</dbReference>
<gene>
    <name evidence="2" type="ORF">SMACR_00155</name>
</gene>
<dbReference type="AlphaFoldDB" id="A0A8S8ZHL4"/>
<dbReference type="Proteomes" id="UP000433876">
    <property type="component" value="Unassembled WGS sequence"/>
</dbReference>
<evidence type="ECO:0000313" key="2">
    <source>
        <dbReference type="EMBL" id="KAA8629603.1"/>
    </source>
</evidence>
<dbReference type="SUPFAM" id="SSF54427">
    <property type="entry name" value="NTF2-like"/>
    <property type="match status" value="1"/>
</dbReference>
<proteinExistence type="predicted"/>
<evidence type="ECO:0000313" key="3">
    <source>
        <dbReference type="Proteomes" id="UP000433876"/>
    </source>
</evidence>
<feature type="compositionally biased region" description="Gly residues" evidence="1">
    <location>
        <begin position="177"/>
        <end position="197"/>
    </location>
</feature>
<feature type="region of interest" description="Disordered" evidence="1">
    <location>
        <begin position="1"/>
        <end position="24"/>
    </location>
</feature>
<organism evidence="2 3">
    <name type="scientific">Sordaria macrospora</name>
    <dbReference type="NCBI Taxonomy" id="5147"/>
    <lineage>
        <taxon>Eukaryota</taxon>
        <taxon>Fungi</taxon>
        <taxon>Dikarya</taxon>
        <taxon>Ascomycota</taxon>
        <taxon>Pezizomycotina</taxon>
        <taxon>Sordariomycetes</taxon>
        <taxon>Sordariomycetidae</taxon>
        <taxon>Sordariales</taxon>
        <taxon>Sordariaceae</taxon>
        <taxon>Sordaria</taxon>
    </lineage>
</organism>
<comment type="caution">
    <text evidence="2">The sequence shown here is derived from an EMBL/GenBank/DDBJ whole genome shotgun (WGS) entry which is preliminary data.</text>
</comment>
<dbReference type="PANTHER" id="PTHR39401:SF1">
    <property type="entry name" value="SNOAL-LIKE DOMAIN-CONTAINING PROTEIN"/>
    <property type="match status" value="1"/>
</dbReference>